<reference evidence="6" key="1">
    <citation type="journal article" date="2021" name="PeerJ">
        <title>Extensive microbial diversity within the chicken gut microbiome revealed by metagenomics and culture.</title>
        <authorList>
            <person name="Gilroy R."/>
            <person name="Ravi A."/>
            <person name="Getino M."/>
            <person name="Pursley I."/>
            <person name="Horton D.L."/>
            <person name="Alikhan N.F."/>
            <person name="Baker D."/>
            <person name="Gharbi K."/>
            <person name="Hall N."/>
            <person name="Watson M."/>
            <person name="Adriaenssens E.M."/>
            <person name="Foster-Nyarko E."/>
            <person name="Jarju S."/>
            <person name="Secka A."/>
            <person name="Antonio M."/>
            <person name="Oren A."/>
            <person name="Chaudhuri R.R."/>
            <person name="La Ragione R."/>
            <person name="Hildebrand F."/>
            <person name="Pallen M.J."/>
        </authorList>
    </citation>
    <scope>NUCLEOTIDE SEQUENCE</scope>
    <source>
        <strain evidence="6">CHK160-9182</strain>
    </source>
</reference>
<dbReference type="GO" id="GO:0005829">
    <property type="term" value="C:cytosol"/>
    <property type="evidence" value="ECO:0007669"/>
    <property type="project" value="TreeGrafter"/>
</dbReference>
<dbReference type="Proteomes" id="UP000823934">
    <property type="component" value="Unassembled WGS sequence"/>
</dbReference>
<dbReference type="Gene3D" id="1.10.10.10">
    <property type="entry name" value="Winged helix-like DNA-binding domain superfamily/Winged helix DNA-binding domain"/>
    <property type="match status" value="1"/>
</dbReference>
<dbReference type="PANTHER" id="PTHR30419:SF28">
    <property type="entry name" value="HTH-TYPE TRANSCRIPTIONAL REGULATOR BSDA"/>
    <property type="match status" value="1"/>
</dbReference>
<evidence type="ECO:0000256" key="2">
    <source>
        <dbReference type="ARBA" id="ARBA00023015"/>
    </source>
</evidence>
<dbReference type="AlphaFoldDB" id="A0A9D1Q715"/>
<dbReference type="GO" id="GO:0003677">
    <property type="term" value="F:DNA binding"/>
    <property type="evidence" value="ECO:0007669"/>
    <property type="project" value="UniProtKB-KW"/>
</dbReference>
<reference evidence="6" key="2">
    <citation type="submission" date="2021-04" db="EMBL/GenBank/DDBJ databases">
        <authorList>
            <person name="Gilroy R."/>
        </authorList>
    </citation>
    <scope>NUCLEOTIDE SEQUENCE</scope>
    <source>
        <strain evidence="6">CHK160-9182</strain>
    </source>
</reference>
<keyword evidence="3" id="KW-0238">DNA-binding</keyword>
<dbReference type="SUPFAM" id="SSF53850">
    <property type="entry name" value="Periplasmic binding protein-like II"/>
    <property type="match status" value="1"/>
</dbReference>
<comment type="caution">
    <text evidence="6">The sequence shown here is derived from an EMBL/GenBank/DDBJ whole genome shotgun (WGS) entry which is preliminary data.</text>
</comment>
<keyword evidence="4" id="KW-0804">Transcription</keyword>
<dbReference type="GO" id="GO:0003700">
    <property type="term" value="F:DNA-binding transcription factor activity"/>
    <property type="evidence" value="ECO:0007669"/>
    <property type="project" value="InterPro"/>
</dbReference>
<evidence type="ECO:0000313" key="7">
    <source>
        <dbReference type="Proteomes" id="UP000823934"/>
    </source>
</evidence>
<keyword evidence="2" id="KW-0805">Transcription regulation</keyword>
<dbReference type="EMBL" id="DXHP01000179">
    <property type="protein sequence ID" value="HIW07269.1"/>
    <property type="molecule type" value="Genomic_DNA"/>
</dbReference>
<dbReference type="InterPro" id="IPR036390">
    <property type="entry name" value="WH_DNA-bd_sf"/>
</dbReference>
<evidence type="ECO:0000256" key="1">
    <source>
        <dbReference type="ARBA" id="ARBA00009437"/>
    </source>
</evidence>
<dbReference type="Gene3D" id="3.40.190.10">
    <property type="entry name" value="Periplasmic binding protein-like II"/>
    <property type="match status" value="2"/>
</dbReference>
<dbReference type="InterPro" id="IPR036388">
    <property type="entry name" value="WH-like_DNA-bd_sf"/>
</dbReference>
<dbReference type="InterPro" id="IPR005119">
    <property type="entry name" value="LysR_subst-bd"/>
</dbReference>
<accession>A0A9D1Q715</accession>
<gene>
    <name evidence="6" type="ORF">H9889_08115</name>
</gene>
<evidence type="ECO:0000256" key="4">
    <source>
        <dbReference type="ARBA" id="ARBA00023163"/>
    </source>
</evidence>
<dbReference type="Pfam" id="PF00126">
    <property type="entry name" value="HTH_1"/>
    <property type="match status" value="1"/>
</dbReference>
<protein>
    <submittedName>
        <fullName evidence="6">LysR family transcriptional regulator</fullName>
    </submittedName>
</protein>
<dbReference type="Pfam" id="PF03466">
    <property type="entry name" value="LysR_substrate"/>
    <property type="match status" value="1"/>
</dbReference>
<feature type="domain" description="HTH lysR-type" evidence="5">
    <location>
        <begin position="3"/>
        <end position="60"/>
    </location>
</feature>
<sequence>MSFTLRQIRYFVATAETGQISLASQRLNITQSAITIAIKQLEEIVHVDLFVRLPTGMVLTEPGNYFLKHSYEILDRVEAAMNVQGLNQHYGTLNIAGTGTIISYFLPMHLARIQKLYPNLTLNVMELSRKEIEEGLIDGSIDLAVLLSSNVDNEKLEVRDLFDSVRRLWLPEGHHLLNQEYVTFLELSREPYVMLTFDEAENWAMNFWRQYGGTPNIMLRTSSVEAVRSMVANGSCVTILSDAVYRPWSLEGKRIYNITLKPAPPPMAVGVAWSKDRPLDSITEHLINYFIKAGGRQGMEPLGSALNPI</sequence>
<dbReference type="PANTHER" id="PTHR30419">
    <property type="entry name" value="HTH-TYPE TRANSCRIPTIONAL REGULATOR YBHD"/>
    <property type="match status" value="1"/>
</dbReference>
<dbReference type="PRINTS" id="PR00039">
    <property type="entry name" value="HTHLYSR"/>
</dbReference>
<name>A0A9D1Q715_9GAMM</name>
<dbReference type="PROSITE" id="PS50931">
    <property type="entry name" value="HTH_LYSR"/>
    <property type="match status" value="1"/>
</dbReference>
<comment type="similarity">
    <text evidence="1">Belongs to the LysR transcriptional regulatory family.</text>
</comment>
<dbReference type="SUPFAM" id="SSF46785">
    <property type="entry name" value="Winged helix' DNA-binding domain"/>
    <property type="match status" value="1"/>
</dbReference>
<evidence type="ECO:0000313" key="6">
    <source>
        <dbReference type="EMBL" id="HIW07269.1"/>
    </source>
</evidence>
<organism evidence="6 7">
    <name type="scientific">Candidatus Ignatzschineria merdigallinarum</name>
    <dbReference type="NCBI Taxonomy" id="2838621"/>
    <lineage>
        <taxon>Bacteria</taxon>
        <taxon>Pseudomonadati</taxon>
        <taxon>Pseudomonadota</taxon>
        <taxon>Gammaproteobacteria</taxon>
        <taxon>Cardiobacteriales</taxon>
        <taxon>Ignatzschineriaceae</taxon>
        <taxon>Ignatzschineria</taxon>
    </lineage>
</organism>
<evidence type="ECO:0000256" key="3">
    <source>
        <dbReference type="ARBA" id="ARBA00023125"/>
    </source>
</evidence>
<evidence type="ECO:0000259" key="5">
    <source>
        <dbReference type="PROSITE" id="PS50931"/>
    </source>
</evidence>
<dbReference type="InterPro" id="IPR050950">
    <property type="entry name" value="HTH-type_LysR_regulators"/>
</dbReference>
<proteinExistence type="inferred from homology"/>
<dbReference type="InterPro" id="IPR000847">
    <property type="entry name" value="LysR_HTH_N"/>
</dbReference>